<accession>A0ABR1L2I7</accession>
<keyword evidence="3" id="KW-1185">Reference proteome</keyword>
<protein>
    <recommendedName>
        <fullName evidence="4">Secreted protein</fullName>
    </recommendedName>
</protein>
<organism evidence="2 3">
    <name type="scientific">Phyllosticta citriasiana</name>
    <dbReference type="NCBI Taxonomy" id="595635"/>
    <lineage>
        <taxon>Eukaryota</taxon>
        <taxon>Fungi</taxon>
        <taxon>Dikarya</taxon>
        <taxon>Ascomycota</taxon>
        <taxon>Pezizomycotina</taxon>
        <taxon>Dothideomycetes</taxon>
        <taxon>Dothideomycetes incertae sedis</taxon>
        <taxon>Botryosphaeriales</taxon>
        <taxon>Phyllostictaceae</taxon>
        <taxon>Phyllosticta</taxon>
    </lineage>
</organism>
<evidence type="ECO:0000256" key="1">
    <source>
        <dbReference type="SAM" id="SignalP"/>
    </source>
</evidence>
<keyword evidence="1" id="KW-0732">Signal</keyword>
<evidence type="ECO:0008006" key="4">
    <source>
        <dbReference type="Google" id="ProtNLM"/>
    </source>
</evidence>
<reference evidence="2 3" key="1">
    <citation type="submission" date="2024-04" db="EMBL/GenBank/DDBJ databases">
        <title>Phyllosticta paracitricarpa is synonymous to the EU quarantine fungus P. citricarpa based on phylogenomic analyses.</title>
        <authorList>
            <consortium name="Lawrence Berkeley National Laboratory"/>
            <person name="Van Ingen-Buijs V.A."/>
            <person name="Van Westerhoven A.C."/>
            <person name="Haridas S."/>
            <person name="Skiadas P."/>
            <person name="Martin F."/>
            <person name="Groenewald J.Z."/>
            <person name="Crous P.W."/>
            <person name="Seidl M.F."/>
        </authorList>
    </citation>
    <scope>NUCLEOTIDE SEQUENCE [LARGE SCALE GENOMIC DNA]</scope>
    <source>
        <strain evidence="2 3">CBS 123371</strain>
    </source>
</reference>
<dbReference type="EMBL" id="JBBPHU010000001">
    <property type="protein sequence ID" value="KAK7523856.1"/>
    <property type="molecule type" value="Genomic_DNA"/>
</dbReference>
<dbReference type="Proteomes" id="UP001363622">
    <property type="component" value="Unassembled WGS sequence"/>
</dbReference>
<name>A0ABR1L2I7_9PEZI</name>
<sequence length="112" mass="12655">MLITLLSFRLWQNFGQILGCWARQVEYELEPFQEATHIKFSTCMEIRTKSTKRQKRPGPSNGQTVGMIMKHYGELSGNTASDGCLNNGPCTPKPRILVMGVLTGHNGKFRHM</sequence>
<comment type="caution">
    <text evidence="2">The sequence shown here is derived from an EMBL/GenBank/DDBJ whole genome shotgun (WGS) entry which is preliminary data.</text>
</comment>
<feature type="signal peptide" evidence="1">
    <location>
        <begin position="1"/>
        <end position="22"/>
    </location>
</feature>
<feature type="non-terminal residue" evidence="2">
    <location>
        <position position="112"/>
    </location>
</feature>
<evidence type="ECO:0000313" key="3">
    <source>
        <dbReference type="Proteomes" id="UP001363622"/>
    </source>
</evidence>
<proteinExistence type="predicted"/>
<feature type="chain" id="PRO_5045397801" description="Secreted protein" evidence="1">
    <location>
        <begin position="23"/>
        <end position="112"/>
    </location>
</feature>
<evidence type="ECO:0000313" key="2">
    <source>
        <dbReference type="EMBL" id="KAK7523856.1"/>
    </source>
</evidence>
<gene>
    <name evidence="2" type="ORF">IWZ03DRAFT_365712</name>
</gene>